<evidence type="ECO:0000313" key="9">
    <source>
        <dbReference type="EMBL" id="MFL0251830.1"/>
    </source>
</evidence>
<comment type="function">
    <text evidence="5">Required for morphogenesis and for the elongation of the flagellar filament by facilitating polymerization of the flagellin monomers at the tip of growing filament. Forms a capping structure, which prevents flagellin subunits (transported through the central channel of the flagellum) from leaking out without polymerization at the distal end.</text>
</comment>
<dbReference type="Pfam" id="PF07195">
    <property type="entry name" value="FliD_C"/>
    <property type="match status" value="1"/>
</dbReference>
<dbReference type="InterPro" id="IPR040026">
    <property type="entry name" value="FliD"/>
</dbReference>
<comment type="caution">
    <text evidence="9">The sequence shown here is derived from an EMBL/GenBank/DDBJ whole genome shotgun (WGS) entry which is preliminary data.</text>
</comment>
<feature type="compositionally biased region" description="Low complexity" evidence="6">
    <location>
        <begin position="19"/>
        <end position="52"/>
    </location>
</feature>
<evidence type="ECO:0000256" key="4">
    <source>
        <dbReference type="ARBA" id="ARBA00023143"/>
    </source>
</evidence>
<comment type="similarity">
    <text evidence="1 5">Belongs to the FliD family.</text>
</comment>
<dbReference type="Proteomes" id="UP001623592">
    <property type="component" value="Unassembled WGS sequence"/>
</dbReference>
<keyword evidence="10" id="KW-1185">Reference proteome</keyword>
<evidence type="ECO:0000259" key="7">
    <source>
        <dbReference type="Pfam" id="PF02465"/>
    </source>
</evidence>
<feature type="region of interest" description="Disordered" evidence="6">
    <location>
        <begin position="16"/>
        <end position="52"/>
    </location>
</feature>
<evidence type="ECO:0000256" key="1">
    <source>
        <dbReference type="ARBA" id="ARBA00009764"/>
    </source>
</evidence>
<keyword evidence="4 5" id="KW-0975">Bacterial flagellum</keyword>
<sequence length="621" mass="65901">MSTVSSTTSTTNPYLIPYSTSDISGTDTTSSKYSQTSNGTSKSGSTGSTSGSYSQSLVSQMSGLDVSSLVNESMASDVIKLNSLLAKQQKSQWIQDRYRSIISNLQDFSSKYFDSSSSNYIFSPDVFSVNAATSSNANILSTTASNLAKTGTYTVTSATLATAANITNANTVTAQNSAAFSTLGLSGTISFNINGSSTPVTYDLSANGYKTVSQVMNDLSNLTGANFSYSELTGKFSITSNSTGSNQKLNIYEAHDAGSYTNASGTVNIQYNSSDASTSAFLSKLYNIGTGTGETKDVSASGNNGTFTIKEPGDTVATSVSEASNNFTIDGVSYSFSSSFDSTTPVAINVKQDVSSAVSKIQDFVADYNNLVSGINAVTLEKSDPSYAPLTSTQESQMTTSQITAWNQKAQQGLLQNDGTLTDMLNEMRTAFYTPVSGNSLTMRGIGLSTADDYNDASKRGKIEINVKQLTAALQSNPQGVADLFTKKSTSYLNYESALNVDTSTDKDAASKAIAKRSSEEGIFQRLSDIEKKYAGTYIDKNGNQGILLTKAGSLDDQYSLTRNSLYKEIKEETDAVSDFKSKMTLDAKMYNQKFSALQAALSALSTQQSYLSSMLSSSSS</sequence>
<evidence type="ECO:0000256" key="6">
    <source>
        <dbReference type="SAM" id="MobiDB-lite"/>
    </source>
</evidence>
<keyword evidence="9" id="KW-0969">Cilium</keyword>
<dbReference type="PANTHER" id="PTHR30288">
    <property type="entry name" value="FLAGELLAR CAP/ASSEMBLY PROTEIN FLID"/>
    <property type="match status" value="1"/>
</dbReference>
<comment type="subunit">
    <text evidence="2 5">Homopentamer.</text>
</comment>
<evidence type="ECO:0000256" key="3">
    <source>
        <dbReference type="ARBA" id="ARBA00023054"/>
    </source>
</evidence>
<evidence type="ECO:0000256" key="5">
    <source>
        <dbReference type="RuleBase" id="RU362066"/>
    </source>
</evidence>
<evidence type="ECO:0000313" key="10">
    <source>
        <dbReference type="Proteomes" id="UP001623592"/>
    </source>
</evidence>
<dbReference type="Pfam" id="PF02465">
    <property type="entry name" value="FliD_N"/>
    <property type="match status" value="1"/>
</dbReference>
<comment type="subcellular location">
    <subcellularLocation>
        <location evidence="5">Secreted</location>
    </subcellularLocation>
    <subcellularLocation>
        <location evidence="5">Bacterial flagellum</location>
    </subcellularLocation>
</comment>
<organism evidence="9 10">
    <name type="scientific">Clostridium neuense</name>
    <dbReference type="NCBI Taxonomy" id="1728934"/>
    <lineage>
        <taxon>Bacteria</taxon>
        <taxon>Bacillati</taxon>
        <taxon>Bacillota</taxon>
        <taxon>Clostridia</taxon>
        <taxon>Eubacteriales</taxon>
        <taxon>Clostridiaceae</taxon>
        <taxon>Clostridium</taxon>
    </lineage>
</organism>
<gene>
    <name evidence="9" type="primary">fliD</name>
    <name evidence="9" type="ORF">ACJDT4_15530</name>
</gene>
<evidence type="ECO:0000256" key="2">
    <source>
        <dbReference type="ARBA" id="ARBA00011255"/>
    </source>
</evidence>
<dbReference type="InterPro" id="IPR010809">
    <property type="entry name" value="FliD_C"/>
</dbReference>
<feature type="domain" description="Flagellar hook-associated protein 2 C-terminal" evidence="8">
    <location>
        <begin position="304"/>
        <end position="605"/>
    </location>
</feature>
<dbReference type="RefSeq" id="WP_406788479.1">
    <property type="nucleotide sequence ID" value="NZ_JBJIAA010000012.1"/>
</dbReference>
<name>A0ABW8THA2_9CLOT</name>
<accession>A0ABW8THA2</accession>
<proteinExistence type="inferred from homology"/>
<keyword evidence="9" id="KW-0282">Flagellum</keyword>
<feature type="domain" description="Flagellar hook-associated protein 2 N-terminal" evidence="7">
    <location>
        <begin position="62"/>
        <end position="164"/>
    </location>
</feature>
<keyword evidence="3" id="KW-0175">Coiled coil</keyword>
<dbReference type="EMBL" id="JBJIAA010000012">
    <property type="protein sequence ID" value="MFL0251830.1"/>
    <property type="molecule type" value="Genomic_DNA"/>
</dbReference>
<dbReference type="InterPro" id="IPR003481">
    <property type="entry name" value="FliD_N"/>
</dbReference>
<evidence type="ECO:0000259" key="8">
    <source>
        <dbReference type="Pfam" id="PF07195"/>
    </source>
</evidence>
<reference evidence="9 10" key="1">
    <citation type="submission" date="2024-11" db="EMBL/GenBank/DDBJ databases">
        <authorList>
            <person name="Heng Y.C."/>
            <person name="Lim A.C.H."/>
            <person name="Lee J.K.Y."/>
            <person name="Kittelmann S."/>
        </authorList>
    </citation>
    <scope>NUCLEOTIDE SEQUENCE [LARGE SCALE GENOMIC DNA]</scope>
    <source>
        <strain evidence="9 10">WILCCON 0114</strain>
    </source>
</reference>
<dbReference type="PANTHER" id="PTHR30288:SF0">
    <property type="entry name" value="FLAGELLAR HOOK-ASSOCIATED PROTEIN 2"/>
    <property type="match status" value="1"/>
</dbReference>
<protein>
    <recommendedName>
        <fullName evidence="5">Flagellar hook-associated protein 2</fullName>
        <shortName evidence="5">HAP2</shortName>
    </recommendedName>
    <alternativeName>
        <fullName evidence="5">Flagellar cap protein</fullName>
    </alternativeName>
</protein>
<keyword evidence="5" id="KW-0964">Secreted</keyword>
<keyword evidence="9" id="KW-0966">Cell projection</keyword>